<protein>
    <recommendedName>
        <fullName evidence="3">Serine/threonine protein kinase</fullName>
    </recommendedName>
</protein>
<sequence>MSWQSGDPEARPTVYLPQSDEATPLAYETYADPAEAHGWRKAYADGDDTSVLPVVPGGPAGRQERRSRRRPTSRGKLARRLAVAGGAAGVVALGIAVSGVFDSGAAGGAGGTPQGTTRPVHLPTGPAQEDDDSTAAASAQPLQAPPATTSAATPSPGTSASTPGNASTPPASGAPTASATTSPSAAPTASATSTPGRRGHGHGHGGWSE</sequence>
<evidence type="ECO:0008006" key="3">
    <source>
        <dbReference type="Google" id="ProtNLM"/>
    </source>
</evidence>
<reference evidence="2" key="1">
    <citation type="submission" date="2022-10" db="EMBL/GenBank/DDBJ databases">
        <title>The complete genomes of actinobacterial strains from the NBC collection.</title>
        <authorList>
            <person name="Joergensen T.S."/>
            <person name="Alvarez Arevalo M."/>
            <person name="Sterndorff E.B."/>
            <person name="Faurdal D."/>
            <person name="Vuksanovic O."/>
            <person name="Mourched A.-S."/>
            <person name="Charusanti P."/>
            <person name="Shaw S."/>
            <person name="Blin K."/>
            <person name="Weber T."/>
        </authorList>
    </citation>
    <scope>NUCLEOTIDE SEQUENCE</scope>
    <source>
        <strain evidence="2">NBC_01393</strain>
    </source>
</reference>
<dbReference type="AlphaFoldDB" id="A0AAU3I8L0"/>
<gene>
    <name evidence="2" type="ORF">OG699_27975</name>
</gene>
<evidence type="ECO:0000313" key="2">
    <source>
        <dbReference type="EMBL" id="WTZ11471.1"/>
    </source>
</evidence>
<feature type="region of interest" description="Disordered" evidence="1">
    <location>
        <begin position="108"/>
        <end position="209"/>
    </location>
</feature>
<accession>A0AAU3I8L0</accession>
<dbReference type="EMBL" id="CP109546">
    <property type="protein sequence ID" value="WTZ11471.1"/>
    <property type="molecule type" value="Genomic_DNA"/>
</dbReference>
<proteinExistence type="predicted"/>
<feature type="compositionally biased region" description="Basic residues" evidence="1">
    <location>
        <begin position="65"/>
        <end position="76"/>
    </location>
</feature>
<name>A0AAU3I8L0_9ACTN</name>
<organism evidence="2">
    <name type="scientific">Streptomyces sp. NBC_01393</name>
    <dbReference type="NCBI Taxonomy" id="2903851"/>
    <lineage>
        <taxon>Bacteria</taxon>
        <taxon>Bacillati</taxon>
        <taxon>Actinomycetota</taxon>
        <taxon>Actinomycetes</taxon>
        <taxon>Kitasatosporales</taxon>
        <taxon>Streptomycetaceae</taxon>
        <taxon>Streptomyces</taxon>
    </lineage>
</organism>
<feature type="region of interest" description="Disordered" evidence="1">
    <location>
        <begin position="1"/>
        <end position="21"/>
    </location>
</feature>
<feature type="region of interest" description="Disordered" evidence="1">
    <location>
        <begin position="45"/>
        <end position="76"/>
    </location>
</feature>
<evidence type="ECO:0000256" key="1">
    <source>
        <dbReference type="SAM" id="MobiDB-lite"/>
    </source>
</evidence>
<feature type="compositionally biased region" description="Low complexity" evidence="1">
    <location>
        <begin position="134"/>
        <end position="196"/>
    </location>
</feature>